<accession>A0A2P2K5D1</accession>
<dbReference type="AlphaFoldDB" id="A0A2P2K5D1"/>
<name>A0A2P2K5D1_RHIMU</name>
<keyword evidence="1" id="KW-0472">Membrane</keyword>
<reference evidence="2" key="1">
    <citation type="submission" date="2018-02" db="EMBL/GenBank/DDBJ databases">
        <title>Rhizophora mucronata_Transcriptome.</title>
        <authorList>
            <person name="Meera S.P."/>
            <person name="Sreeshan A."/>
            <person name="Augustine A."/>
        </authorList>
    </citation>
    <scope>NUCLEOTIDE SEQUENCE</scope>
    <source>
        <tissue evidence="2">Leaf</tissue>
    </source>
</reference>
<protein>
    <submittedName>
        <fullName evidence="2">Uncharacterized protein</fullName>
    </submittedName>
</protein>
<evidence type="ECO:0000256" key="1">
    <source>
        <dbReference type="SAM" id="Phobius"/>
    </source>
</evidence>
<dbReference type="EMBL" id="GGEC01020425">
    <property type="protein sequence ID" value="MBX00909.1"/>
    <property type="molecule type" value="Transcribed_RNA"/>
</dbReference>
<evidence type="ECO:0000313" key="2">
    <source>
        <dbReference type="EMBL" id="MBX00909.1"/>
    </source>
</evidence>
<sequence length="47" mass="5434">MNVTQVQLLLKTLNFMVDCSKFVALYAFYAFPLFLTLICVCILFSYS</sequence>
<keyword evidence="1" id="KW-0812">Transmembrane</keyword>
<organism evidence="2">
    <name type="scientific">Rhizophora mucronata</name>
    <name type="common">Asiatic mangrove</name>
    <dbReference type="NCBI Taxonomy" id="61149"/>
    <lineage>
        <taxon>Eukaryota</taxon>
        <taxon>Viridiplantae</taxon>
        <taxon>Streptophyta</taxon>
        <taxon>Embryophyta</taxon>
        <taxon>Tracheophyta</taxon>
        <taxon>Spermatophyta</taxon>
        <taxon>Magnoliopsida</taxon>
        <taxon>eudicotyledons</taxon>
        <taxon>Gunneridae</taxon>
        <taxon>Pentapetalae</taxon>
        <taxon>rosids</taxon>
        <taxon>fabids</taxon>
        <taxon>Malpighiales</taxon>
        <taxon>Rhizophoraceae</taxon>
        <taxon>Rhizophora</taxon>
    </lineage>
</organism>
<feature type="transmembrane region" description="Helical" evidence="1">
    <location>
        <begin position="23"/>
        <end position="46"/>
    </location>
</feature>
<proteinExistence type="predicted"/>
<keyword evidence="1" id="KW-1133">Transmembrane helix</keyword>